<dbReference type="PANTHER" id="PTHR45800:SF24">
    <property type="entry name" value="PHOSPHATIDYLINOSITOL 4-KINASE GAMMA 4"/>
    <property type="match status" value="1"/>
</dbReference>
<dbReference type="Pfam" id="PF00454">
    <property type="entry name" value="PI3_PI4_kinase"/>
    <property type="match status" value="1"/>
</dbReference>
<comment type="caution">
    <text evidence="10">The sequence shown here is derived from an EMBL/GenBank/DDBJ whole genome shotgun (WGS) entry which is preliminary data.</text>
</comment>
<dbReference type="STRING" id="22663.A0A2I0L7R9"/>
<evidence type="ECO:0000313" key="10">
    <source>
        <dbReference type="EMBL" id="PKI76690.1"/>
    </source>
</evidence>
<dbReference type="Proteomes" id="UP000233551">
    <property type="component" value="Unassembled WGS sequence"/>
</dbReference>
<keyword evidence="6" id="KW-0067">ATP-binding</keyword>
<dbReference type="InterPro" id="IPR044571">
    <property type="entry name" value="P4KG1-8"/>
</dbReference>
<keyword evidence="5" id="KW-0418">Kinase</keyword>
<keyword evidence="3" id="KW-0808">Transferase</keyword>
<dbReference type="SUPFAM" id="SSF56112">
    <property type="entry name" value="Protein kinase-like (PK-like)"/>
    <property type="match status" value="1"/>
</dbReference>
<gene>
    <name evidence="10" type="ORF">CRG98_002999</name>
</gene>
<keyword evidence="4" id="KW-0547">Nucleotide-binding</keyword>
<evidence type="ECO:0000256" key="3">
    <source>
        <dbReference type="ARBA" id="ARBA00022679"/>
    </source>
</evidence>
<feature type="domain" description="Ubiquitin-like" evidence="8">
    <location>
        <begin position="112"/>
        <end position="187"/>
    </location>
</feature>
<dbReference type="PRINTS" id="PR00348">
    <property type="entry name" value="UBIQUITIN"/>
</dbReference>
<dbReference type="PANTHER" id="PTHR45800">
    <property type="entry name" value="PHOSPHATIDYLINOSITOL 4-KINASE GAMMA"/>
    <property type="match status" value="1"/>
</dbReference>
<feature type="domain" description="PI3K/PI4K catalytic" evidence="9">
    <location>
        <begin position="281"/>
        <end position="568"/>
    </location>
</feature>
<dbReference type="CDD" id="cd17039">
    <property type="entry name" value="Ubl_ubiquitin_like"/>
    <property type="match status" value="1"/>
</dbReference>
<dbReference type="EC" id="2.7.1.67" evidence="2"/>
<evidence type="ECO:0000256" key="5">
    <source>
        <dbReference type="ARBA" id="ARBA00022777"/>
    </source>
</evidence>
<dbReference type="PROSITE" id="PS50053">
    <property type="entry name" value="UBIQUITIN_2"/>
    <property type="match status" value="2"/>
</dbReference>
<evidence type="ECO:0000259" key="8">
    <source>
        <dbReference type="PROSITE" id="PS50053"/>
    </source>
</evidence>
<evidence type="ECO:0000256" key="6">
    <source>
        <dbReference type="ARBA" id="ARBA00022840"/>
    </source>
</evidence>
<evidence type="ECO:0000259" key="9">
    <source>
        <dbReference type="PROSITE" id="PS50290"/>
    </source>
</evidence>
<dbReference type="InterPro" id="IPR011009">
    <property type="entry name" value="Kinase-like_dom_sf"/>
</dbReference>
<accession>A0A2I0L7R9</accession>
<organism evidence="10 11">
    <name type="scientific">Punica granatum</name>
    <name type="common">Pomegranate</name>
    <dbReference type="NCBI Taxonomy" id="22663"/>
    <lineage>
        <taxon>Eukaryota</taxon>
        <taxon>Viridiplantae</taxon>
        <taxon>Streptophyta</taxon>
        <taxon>Embryophyta</taxon>
        <taxon>Tracheophyta</taxon>
        <taxon>Spermatophyta</taxon>
        <taxon>Magnoliopsida</taxon>
        <taxon>eudicotyledons</taxon>
        <taxon>Gunneridae</taxon>
        <taxon>Pentapetalae</taxon>
        <taxon>rosids</taxon>
        <taxon>malvids</taxon>
        <taxon>Myrtales</taxon>
        <taxon>Lythraceae</taxon>
        <taxon>Punica</taxon>
    </lineage>
</organism>
<dbReference type="GO" id="GO:0004430">
    <property type="term" value="F:1-phosphatidylinositol 4-kinase activity"/>
    <property type="evidence" value="ECO:0007669"/>
    <property type="project" value="UniProtKB-EC"/>
</dbReference>
<dbReference type="GO" id="GO:0005524">
    <property type="term" value="F:ATP binding"/>
    <property type="evidence" value="ECO:0007669"/>
    <property type="project" value="UniProtKB-KW"/>
</dbReference>
<comment type="similarity">
    <text evidence="1">Belongs to the PI3/PI4-kinase family. Type II PI4K subfamily.</text>
</comment>
<name>A0A2I0L7R9_PUNGR</name>
<protein>
    <recommendedName>
        <fullName evidence="2">1-phosphatidylinositol 4-kinase</fullName>
        <ecNumber evidence="2">2.7.1.67</ecNumber>
    </recommendedName>
</protein>
<keyword evidence="11" id="KW-1185">Reference proteome</keyword>
<feature type="compositionally biased region" description="Basic and acidic residues" evidence="7">
    <location>
        <begin position="207"/>
        <end position="233"/>
    </location>
</feature>
<evidence type="ECO:0000313" key="11">
    <source>
        <dbReference type="Proteomes" id="UP000233551"/>
    </source>
</evidence>
<dbReference type="InterPro" id="IPR019956">
    <property type="entry name" value="Ubiquitin_dom"/>
</dbReference>
<reference evidence="10 11" key="1">
    <citation type="submission" date="2017-11" db="EMBL/GenBank/DDBJ databases">
        <title>De-novo sequencing of pomegranate (Punica granatum L.) genome.</title>
        <authorList>
            <person name="Akparov Z."/>
            <person name="Amiraslanov A."/>
            <person name="Hajiyeva S."/>
            <person name="Abbasov M."/>
            <person name="Kaur K."/>
            <person name="Hamwieh A."/>
            <person name="Solovyev V."/>
            <person name="Salamov A."/>
            <person name="Braich B."/>
            <person name="Kosarev P."/>
            <person name="Mahmoud A."/>
            <person name="Hajiyev E."/>
            <person name="Babayeva S."/>
            <person name="Izzatullayeva V."/>
            <person name="Mammadov A."/>
            <person name="Mammadov A."/>
            <person name="Sharifova S."/>
            <person name="Ojaghi J."/>
            <person name="Eynullazada K."/>
            <person name="Bayramov B."/>
            <person name="Abdulazimova A."/>
            <person name="Shahmuradov I."/>
        </authorList>
    </citation>
    <scope>NUCLEOTIDE SEQUENCE [LARGE SCALE GENOMIC DNA]</scope>
    <source>
        <strain evidence="11">cv. AG2017</strain>
        <tissue evidence="10">Leaf</tissue>
    </source>
</reference>
<dbReference type="SUPFAM" id="SSF54236">
    <property type="entry name" value="Ubiquitin-like"/>
    <property type="match status" value="2"/>
</dbReference>
<evidence type="ECO:0000256" key="7">
    <source>
        <dbReference type="SAM" id="MobiDB-lite"/>
    </source>
</evidence>
<dbReference type="Pfam" id="PF00240">
    <property type="entry name" value="ubiquitin"/>
    <property type="match status" value="2"/>
</dbReference>
<sequence length="602" mass="66871">MSSAGVAVSFVPQDSIWSPEFGRLHLSPPPDESILIYVALPGSMIPLRVLESDSIEAVKLRIQTCKGFFVKSQKLVCGGRELSRNNSLVRDYDVSDGDVLHLVLRLSDLQVIQVRTSCGKEFTFHVERSRDVGYVKHQVARKARGLVDPDEQEVVCNGERLEDQRLIDDISKQNGAVIHLLVRKSAKVRARPVEKNYELSIVASESNGRRSNDVNKETGQRKYDSGEETRNTGDEVDGETFHRAPLARDFWLDPIVVNPKVELSSVVWDMIDLIHEGFDAGRGPMRSMEGTGGAYFMQDSHGRYVSVFKPLDEEPMAVNNPQGLPLSVDGEGLKKGTRVGEGAFREVAAYLLDHPKKGHRYLFGDGEGFAGVPPTVMIKCLHPGFNHPGEVNVKIGSLQMFTENQGSCEDIGPGSFPVDEVHKISVLDIRLANADRHAGNILLGEGRVLIPIDHGYCLPESFEDCTFDWLYWPQARQPYSRETIEYIKALDAEEDIALLKFHGWDLPIKCARTLHISTMLLKKGVERGLTPFAIGNIMCRETLTKNSVIEEIVEEAEGSLLPGSSEAAFFEAVSQIMDCRLNEIAAKNILWPELSSQALTCC</sequence>
<evidence type="ECO:0000256" key="2">
    <source>
        <dbReference type="ARBA" id="ARBA00012169"/>
    </source>
</evidence>
<dbReference type="InterPro" id="IPR029071">
    <property type="entry name" value="Ubiquitin-like_domsf"/>
</dbReference>
<feature type="region of interest" description="Disordered" evidence="7">
    <location>
        <begin position="207"/>
        <end position="239"/>
    </location>
</feature>
<dbReference type="Gene3D" id="3.10.20.90">
    <property type="entry name" value="Phosphatidylinositol 3-kinase Catalytic Subunit, Chain A, domain 1"/>
    <property type="match status" value="2"/>
</dbReference>
<proteinExistence type="inferred from homology"/>
<dbReference type="InterPro" id="IPR000403">
    <property type="entry name" value="PI3/4_kinase_cat_dom"/>
</dbReference>
<evidence type="ECO:0000256" key="1">
    <source>
        <dbReference type="ARBA" id="ARBA00008941"/>
    </source>
</evidence>
<dbReference type="PROSITE" id="PS50290">
    <property type="entry name" value="PI3_4_KINASE_3"/>
    <property type="match status" value="1"/>
</dbReference>
<feature type="domain" description="Ubiquitin-like" evidence="8">
    <location>
        <begin position="34"/>
        <end position="105"/>
    </location>
</feature>
<dbReference type="SMART" id="SM00213">
    <property type="entry name" value="UBQ"/>
    <property type="match status" value="2"/>
</dbReference>
<dbReference type="InterPro" id="IPR000626">
    <property type="entry name" value="Ubiquitin-like_dom"/>
</dbReference>
<dbReference type="EMBL" id="PGOL01000111">
    <property type="protein sequence ID" value="PKI76690.1"/>
    <property type="molecule type" value="Genomic_DNA"/>
</dbReference>
<dbReference type="AlphaFoldDB" id="A0A2I0L7R9"/>
<evidence type="ECO:0000256" key="4">
    <source>
        <dbReference type="ARBA" id="ARBA00022741"/>
    </source>
</evidence>